<reference evidence="5" key="1">
    <citation type="journal article" date="2023" name="Commun. Biol.">
        <title>Genome analysis of Parmales, the sister group of diatoms, reveals the evolutionary specialization of diatoms from phago-mixotrophs to photoautotrophs.</title>
        <authorList>
            <person name="Ban H."/>
            <person name="Sato S."/>
            <person name="Yoshikawa S."/>
            <person name="Yamada K."/>
            <person name="Nakamura Y."/>
            <person name="Ichinomiya M."/>
            <person name="Sato N."/>
            <person name="Blanc-Mathieu R."/>
            <person name="Endo H."/>
            <person name="Kuwata A."/>
            <person name="Ogata H."/>
        </authorList>
    </citation>
    <scope>NUCLEOTIDE SEQUENCE [LARGE SCALE GENOMIC DNA]</scope>
</reference>
<keyword evidence="2" id="KW-0812">Transmembrane</keyword>
<evidence type="ECO:0000256" key="1">
    <source>
        <dbReference type="SAM" id="MobiDB-lite"/>
    </source>
</evidence>
<dbReference type="InterPro" id="IPR001660">
    <property type="entry name" value="SAM"/>
</dbReference>
<proteinExistence type="predicted"/>
<feature type="region of interest" description="Disordered" evidence="1">
    <location>
        <begin position="1"/>
        <end position="29"/>
    </location>
</feature>
<evidence type="ECO:0000313" key="5">
    <source>
        <dbReference type="Proteomes" id="UP001165065"/>
    </source>
</evidence>
<keyword evidence="2" id="KW-0472">Membrane</keyword>
<accession>A0A9W7LEG1</accession>
<evidence type="ECO:0000256" key="2">
    <source>
        <dbReference type="SAM" id="Phobius"/>
    </source>
</evidence>
<dbReference type="OrthoDB" id="8883818at2759"/>
<feature type="transmembrane region" description="Helical" evidence="2">
    <location>
        <begin position="283"/>
        <end position="305"/>
    </location>
</feature>
<keyword evidence="5" id="KW-1185">Reference proteome</keyword>
<comment type="caution">
    <text evidence="4">The sequence shown here is derived from an EMBL/GenBank/DDBJ whole genome shotgun (WGS) entry which is preliminary data.</text>
</comment>
<dbReference type="InterPro" id="IPR013761">
    <property type="entry name" value="SAM/pointed_sf"/>
</dbReference>
<dbReference type="PROSITE" id="PS50105">
    <property type="entry name" value="SAM_DOMAIN"/>
    <property type="match status" value="1"/>
</dbReference>
<gene>
    <name evidence="4" type="ORF">TrCOL_g4767</name>
</gene>
<evidence type="ECO:0000259" key="3">
    <source>
        <dbReference type="PROSITE" id="PS50105"/>
    </source>
</evidence>
<organism evidence="4 5">
    <name type="scientific">Triparma columacea</name>
    <dbReference type="NCBI Taxonomy" id="722753"/>
    <lineage>
        <taxon>Eukaryota</taxon>
        <taxon>Sar</taxon>
        <taxon>Stramenopiles</taxon>
        <taxon>Ochrophyta</taxon>
        <taxon>Bolidophyceae</taxon>
        <taxon>Parmales</taxon>
        <taxon>Triparmaceae</taxon>
        <taxon>Triparma</taxon>
    </lineage>
</organism>
<dbReference type="Gene3D" id="1.10.150.50">
    <property type="entry name" value="Transcription Factor, Ets-1"/>
    <property type="match status" value="1"/>
</dbReference>
<feature type="transmembrane region" description="Helical" evidence="2">
    <location>
        <begin position="205"/>
        <end position="230"/>
    </location>
</feature>
<evidence type="ECO:0000313" key="4">
    <source>
        <dbReference type="EMBL" id="GMI47499.1"/>
    </source>
</evidence>
<feature type="domain" description="SAM" evidence="3">
    <location>
        <begin position="36"/>
        <end position="99"/>
    </location>
</feature>
<dbReference type="Proteomes" id="UP001165065">
    <property type="component" value="Unassembled WGS sequence"/>
</dbReference>
<feature type="transmembrane region" description="Helical" evidence="2">
    <location>
        <begin position="251"/>
        <end position="271"/>
    </location>
</feature>
<name>A0A9W7LEG1_9STRA</name>
<dbReference type="EMBL" id="BRYA01000347">
    <property type="protein sequence ID" value="GMI47499.1"/>
    <property type="molecule type" value="Genomic_DNA"/>
</dbReference>
<dbReference type="SUPFAM" id="SSF47769">
    <property type="entry name" value="SAM/Pointed domain"/>
    <property type="match status" value="1"/>
</dbReference>
<keyword evidence="2" id="KW-1133">Transmembrane helix</keyword>
<feature type="compositionally biased region" description="Polar residues" evidence="1">
    <location>
        <begin position="1"/>
        <end position="11"/>
    </location>
</feature>
<dbReference type="AlphaFoldDB" id="A0A9W7LEG1"/>
<feature type="transmembrane region" description="Helical" evidence="2">
    <location>
        <begin position="166"/>
        <end position="185"/>
    </location>
</feature>
<protein>
    <recommendedName>
        <fullName evidence="3">SAM domain-containing protein</fullName>
    </recommendedName>
</protein>
<sequence length="427" mass="47026">MATIAPTSANKLVNEHVSEQRPTTEPAAATTPLSAWNKIQVREWFILKNLNILAGACYEANIDGALLIELDTEAWKELGVTSAIERARIISSVKKKSREIVATRVSTNDVPPPTLDDFISDDKKLIKHLEKATPQVGAEHTPFWLLGVASSNPEPADIKAHVLRFLGMYNVCDLLTFTIGSQFLLESASNHDPENLPLTWFDPLIFFLCSVSCAMSGIGLLASTILYNTASSVHEVNFAAFARAPATGKTMLFVNDLSIFGFGPLIMASILSTLKIAHQHNSYSTPLEIACAVVISLCVFAFIYLMSKFPVHIALTTHYSLYGGLMAAEEVIPEGETTGWATRWSPEEVGAFLNKTCHKNTDFKSNPDYGMDMIRSYAKRTDEIRSEATEEEQYTTRPDDIVAQVSAVLAAKKRRSSFDKGEWGLAR</sequence>